<feature type="chain" id="PRO_5037848084" evidence="4">
    <location>
        <begin position="29"/>
        <end position="460"/>
    </location>
</feature>
<evidence type="ECO:0000313" key="7">
    <source>
        <dbReference type="EMBL" id="GFZ81734.1"/>
    </source>
</evidence>
<dbReference type="NCBIfam" id="TIGR01730">
    <property type="entry name" value="RND_mfp"/>
    <property type="match status" value="1"/>
</dbReference>
<evidence type="ECO:0000256" key="2">
    <source>
        <dbReference type="ARBA" id="ARBA00023054"/>
    </source>
</evidence>
<dbReference type="EMBL" id="BMIY01000012">
    <property type="protein sequence ID" value="GFZ81734.1"/>
    <property type="molecule type" value="Genomic_DNA"/>
</dbReference>
<evidence type="ECO:0000256" key="3">
    <source>
        <dbReference type="SAM" id="Coils"/>
    </source>
</evidence>
<protein>
    <submittedName>
        <fullName evidence="7">Hemolysin D</fullName>
    </submittedName>
</protein>
<keyword evidence="4" id="KW-0732">Signal</keyword>
<dbReference type="InterPro" id="IPR058792">
    <property type="entry name" value="Beta-barrel_RND_2"/>
</dbReference>
<dbReference type="PROSITE" id="PS51257">
    <property type="entry name" value="PROKAR_LIPOPROTEIN"/>
    <property type="match status" value="1"/>
</dbReference>
<evidence type="ECO:0000259" key="6">
    <source>
        <dbReference type="Pfam" id="PF25954"/>
    </source>
</evidence>
<dbReference type="PANTHER" id="PTHR30469">
    <property type="entry name" value="MULTIDRUG RESISTANCE PROTEIN MDTA"/>
    <property type="match status" value="1"/>
</dbReference>
<feature type="domain" description="CusB-like beta-barrel" evidence="6">
    <location>
        <begin position="254"/>
        <end position="323"/>
    </location>
</feature>
<dbReference type="Gene3D" id="1.10.287.470">
    <property type="entry name" value="Helix hairpin bin"/>
    <property type="match status" value="1"/>
</dbReference>
<dbReference type="SUPFAM" id="SSF111369">
    <property type="entry name" value="HlyD-like secretion proteins"/>
    <property type="match status" value="1"/>
</dbReference>
<dbReference type="PANTHER" id="PTHR30469:SF15">
    <property type="entry name" value="HLYD FAMILY OF SECRETION PROTEINS"/>
    <property type="match status" value="1"/>
</dbReference>
<dbReference type="AlphaFoldDB" id="A0A916VJJ6"/>
<dbReference type="GO" id="GO:1990281">
    <property type="term" value="C:efflux pump complex"/>
    <property type="evidence" value="ECO:0007669"/>
    <property type="project" value="TreeGrafter"/>
</dbReference>
<dbReference type="InterPro" id="IPR006143">
    <property type="entry name" value="RND_pump_MFP"/>
</dbReference>
<accession>A0A916VJJ6</accession>
<evidence type="ECO:0000256" key="4">
    <source>
        <dbReference type="SAM" id="SignalP"/>
    </source>
</evidence>
<dbReference type="FunFam" id="2.40.30.170:FF:000010">
    <property type="entry name" value="Efflux RND transporter periplasmic adaptor subunit"/>
    <property type="match status" value="1"/>
</dbReference>
<sequence length="460" mass="50367">MFSMVRQSVRFRRVCQSFCTAGMVIVLAACGGSEPETGNAGAQGQRPGGFPGGFGPGGQQEMPVPAVEVVEARIGSLPLEERLTGRVIAENQSEIIAEVGGPVTEVFVDSGDAVQAGDPLVQIRDTEYRERLNQAQAGLQVAEAQTRQAQANLAALQNQLERIQSLTERRLETVSALEDIQVQVDVAQANVELRRAQENQAQSVVEERRLELANTTVRAPISGMVGQRNVERGQIVSASAPLFIIGDLDDVRIEMLLTERMLTYIREGMSVSLYSENWPDLRFDASVSRISPFLDANTLRTQAYVEMENPDRMLRPGMFLNADIYYGETEDAVLIPNSAIYRHPRTGVEGVYVMTPPGPEARPVSEVDGAPAMLPAAPVQFVPVDVVASGRMSSGVEGIQQGDWVVTIGQNLLMGNVAEARARVMSWDRMEEMQRKQNRDIFDIIDAAREQRQNAVPADS</sequence>
<dbReference type="Gene3D" id="2.40.50.100">
    <property type="match status" value="1"/>
</dbReference>
<feature type="coiled-coil region" evidence="3">
    <location>
        <begin position="132"/>
        <end position="166"/>
    </location>
</feature>
<dbReference type="Gene3D" id="2.40.30.170">
    <property type="match status" value="1"/>
</dbReference>
<reference evidence="7" key="2">
    <citation type="submission" date="2020-09" db="EMBL/GenBank/DDBJ databases">
        <authorList>
            <person name="Sun Q."/>
            <person name="Zhou Y."/>
        </authorList>
    </citation>
    <scope>NUCLEOTIDE SEQUENCE</scope>
    <source>
        <strain evidence="7">CGMCC 1.15425</strain>
    </source>
</reference>
<dbReference type="InterPro" id="IPR058625">
    <property type="entry name" value="MdtA-like_BSH"/>
</dbReference>
<keyword evidence="2 3" id="KW-0175">Coiled coil</keyword>
<feature type="domain" description="Multidrug resistance protein MdtA-like barrel-sandwich hybrid" evidence="5">
    <location>
        <begin position="91"/>
        <end position="245"/>
    </location>
</feature>
<dbReference type="Gene3D" id="2.40.420.20">
    <property type="match status" value="1"/>
</dbReference>
<proteinExistence type="inferred from homology"/>
<comment type="similarity">
    <text evidence="1">Belongs to the membrane fusion protein (MFP) (TC 8.A.1) family.</text>
</comment>
<organism evidence="7 8">
    <name type="scientific">Pseudohongiella nitratireducens</name>
    <dbReference type="NCBI Taxonomy" id="1768907"/>
    <lineage>
        <taxon>Bacteria</taxon>
        <taxon>Pseudomonadati</taxon>
        <taxon>Pseudomonadota</taxon>
        <taxon>Gammaproteobacteria</taxon>
        <taxon>Pseudomonadales</taxon>
        <taxon>Pseudohongiellaceae</taxon>
        <taxon>Pseudohongiella</taxon>
    </lineage>
</organism>
<dbReference type="GO" id="GO:0015562">
    <property type="term" value="F:efflux transmembrane transporter activity"/>
    <property type="evidence" value="ECO:0007669"/>
    <property type="project" value="TreeGrafter"/>
</dbReference>
<dbReference type="Proteomes" id="UP000627715">
    <property type="component" value="Unassembled WGS sequence"/>
</dbReference>
<comment type="caution">
    <text evidence="7">The sequence shown here is derived from an EMBL/GenBank/DDBJ whole genome shotgun (WGS) entry which is preliminary data.</text>
</comment>
<feature type="signal peptide" evidence="4">
    <location>
        <begin position="1"/>
        <end position="28"/>
    </location>
</feature>
<evidence type="ECO:0000256" key="1">
    <source>
        <dbReference type="ARBA" id="ARBA00009477"/>
    </source>
</evidence>
<evidence type="ECO:0000313" key="8">
    <source>
        <dbReference type="Proteomes" id="UP000627715"/>
    </source>
</evidence>
<dbReference type="Pfam" id="PF25954">
    <property type="entry name" value="Beta-barrel_RND_2"/>
    <property type="match status" value="1"/>
</dbReference>
<reference evidence="7" key="1">
    <citation type="journal article" date="2014" name="Int. J. Syst. Evol. Microbiol.">
        <title>Complete genome sequence of Corynebacterium casei LMG S-19264T (=DSM 44701T), isolated from a smear-ripened cheese.</title>
        <authorList>
            <consortium name="US DOE Joint Genome Institute (JGI-PGF)"/>
            <person name="Walter F."/>
            <person name="Albersmeier A."/>
            <person name="Kalinowski J."/>
            <person name="Ruckert C."/>
        </authorList>
    </citation>
    <scope>NUCLEOTIDE SEQUENCE</scope>
    <source>
        <strain evidence="7">CGMCC 1.15425</strain>
    </source>
</reference>
<gene>
    <name evidence="7" type="ORF">GCM10011403_26460</name>
</gene>
<name>A0A916VJJ6_9GAMM</name>
<dbReference type="Pfam" id="PF25917">
    <property type="entry name" value="BSH_RND"/>
    <property type="match status" value="1"/>
</dbReference>
<evidence type="ECO:0000259" key="5">
    <source>
        <dbReference type="Pfam" id="PF25917"/>
    </source>
</evidence>
<keyword evidence="8" id="KW-1185">Reference proteome</keyword>